<feature type="compositionally biased region" description="Polar residues" evidence="1">
    <location>
        <begin position="359"/>
        <end position="375"/>
    </location>
</feature>
<dbReference type="AlphaFoldDB" id="A0A1I0CC74"/>
<name>A0A1I0CC74_9GAMM</name>
<evidence type="ECO:0000256" key="1">
    <source>
        <dbReference type="SAM" id="MobiDB-lite"/>
    </source>
</evidence>
<dbReference type="Proteomes" id="UP000242642">
    <property type="component" value="Unassembled WGS sequence"/>
</dbReference>
<dbReference type="EMBL" id="FOHV01000010">
    <property type="protein sequence ID" value="SET17158.1"/>
    <property type="molecule type" value="Genomic_DNA"/>
</dbReference>
<gene>
    <name evidence="2" type="ORF">SAMN02583745_01575</name>
</gene>
<sequence>MHKRRQLIDYEQSTRYRTPQGYLVYPKSVLARTGIQEYDGAEIGETPGEVYAVERPESEVFAPESIASFEGMPVTFDHPKQLEVTAETWQDLSKGFVKNVQRHGDYLIGDVWLQDLATIEIVEQEGIEELSLGYSSAVVKKEGKFIQTNIKGNHIAIVPLGRCGGECRLADHIQGERVTKRKTIIDAMANALGLSKATAEQRKKLADTAEELGVDSEQEVNDEELNDTAPAGSEPHEPEGLENIEPLTADSDEINDVETLRQENAALRAKIDEMTQAQADSAETQQVANDARSVFATLKIADSDNARSIRRKAIVSAGLYTDSQVIKLSDCDLKAAYQQARATVIQDMHNAFGRGLITDSPNPQQKINYNKNRSK</sequence>
<proteinExistence type="predicted"/>
<dbReference type="InterPro" id="IPR016913">
    <property type="entry name" value="UCP029215"/>
</dbReference>
<evidence type="ECO:0000313" key="3">
    <source>
        <dbReference type="Proteomes" id="UP000242642"/>
    </source>
</evidence>
<keyword evidence="3" id="KW-1185">Reference proteome</keyword>
<dbReference type="RefSeq" id="WP_093319397.1">
    <property type="nucleotide sequence ID" value="NZ_FOHV01000010.1"/>
</dbReference>
<dbReference type="Pfam" id="PF09979">
    <property type="entry name" value="DUF2213"/>
    <property type="match status" value="1"/>
</dbReference>
<accession>A0A1I0CC74</accession>
<feature type="region of interest" description="Disordered" evidence="1">
    <location>
        <begin position="210"/>
        <end position="253"/>
    </location>
</feature>
<dbReference type="PIRSF" id="PIRSF029215">
    <property type="entry name" value="UCP029215"/>
    <property type="match status" value="1"/>
</dbReference>
<organism evidence="2 3">
    <name type="scientific">Thorsellia anophelis DSM 18579</name>
    <dbReference type="NCBI Taxonomy" id="1123402"/>
    <lineage>
        <taxon>Bacteria</taxon>
        <taxon>Pseudomonadati</taxon>
        <taxon>Pseudomonadota</taxon>
        <taxon>Gammaproteobacteria</taxon>
        <taxon>Enterobacterales</taxon>
        <taxon>Thorselliaceae</taxon>
        <taxon>Thorsellia</taxon>
    </lineage>
</organism>
<dbReference type="OrthoDB" id="9813763at2"/>
<feature type="region of interest" description="Disordered" evidence="1">
    <location>
        <begin position="356"/>
        <end position="375"/>
    </location>
</feature>
<reference evidence="3" key="1">
    <citation type="submission" date="2016-10" db="EMBL/GenBank/DDBJ databases">
        <authorList>
            <person name="Varghese N."/>
            <person name="Submissions S."/>
        </authorList>
    </citation>
    <scope>NUCLEOTIDE SEQUENCE [LARGE SCALE GENOMIC DNA]</scope>
    <source>
        <strain evidence="3">DSM 18579</strain>
    </source>
</reference>
<feature type="compositionally biased region" description="Acidic residues" evidence="1">
    <location>
        <begin position="210"/>
        <end position="226"/>
    </location>
</feature>
<evidence type="ECO:0000313" key="2">
    <source>
        <dbReference type="EMBL" id="SET17158.1"/>
    </source>
</evidence>
<protein>
    <submittedName>
        <fullName evidence="2">Uncharacterized protein</fullName>
    </submittedName>
</protein>
<dbReference type="STRING" id="1123402.SAMN02583745_01575"/>